<name>A0ACC6U6E0_9BURK</name>
<evidence type="ECO:0000313" key="2">
    <source>
        <dbReference type="Proteomes" id="UP001558850"/>
    </source>
</evidence>
<dbReference type="EMBL" id="JBFRCH010000018">
    <property type="protein sequence ID" value="MEX3935164.1"/>
    <property type="molecule type" value="Genomic_DNA"/>
</dbReference>
<comment type="caution">
    <text evidence="1">The sequence shown here is derived from an EMBL/GenBank/DDBJ whole genome shotgun (WGS) entry which is preliminary data.</text>
</comment>
<dbReference type="Proteomes" id="UP001558850">
    <property type="component" value="Unassembled WGS sequence"/>
</dbReference>
<proteinExistence type="predicted"/>
<evidence type="ECO:0000313" key="1">
    <source>
        <dbReference type="EMBL" id="MEX3935164.1"/>
    </source>
</evidence>
<accession>A0ACC6U6E0</accession>
<protein>
    <submittedName>
        <fullName evidence="1">Uncharacterized protein</fullName>
    </submittedName>
</protein>
<reference evidence="1" key="1">
    <citation type="submission" date="2024-07" db="EMBL/GenBank/DDBJ databases">
        <title>A survey of Mimosa microsymbionts across Brazilian biomes reveals a high diversity of Paraburkholderia nodulating endemic species, but also that Cupriavidus is common as a symbiont of widespread species.</title>
        <authorList>
            <person name="Rouws L."/>
            <person name="Barauna A."/>
            <person name="Beukes C."/>
            <person name="Rouws J.R.C."/>
            <person name="De Faria S.M."/>
            <person name="Gross E."/>
            <person name="Bueno Dos Reis Junior F."/>
            <person name="Simon M.F."/>
            <person name="Maluk M."/>
            <person name="Odee D.W."/>
            <person name="Kenicer G."/>
            <person name="Young J.P.W."/>
            <person name="Reis V.M."/>
            <person name="Zilli J."/>
            <person name="James E.K."/>
        </authorList>
    </citation>
    <scope>NUCLEOTIDE SEQUENCE</scope>
    <source>
        <strain evidence="1">EG181B</strain>
    </source>
</reference>
<gene>
    <name evidence="1" type="ORF">AB4Y32_25795</name>
</gene>
<organism evidence="1 2">
    <name type="scientific">Paraburkholderia phymatum</name>
    <dbReference type="NCBI Taxonomy" id="148447"/>
    <lineage>
        <taxon>Bacteria</taxon>
        <taxon>Pseudomonadati</taxon>
        <taxon>Pseudomonadota</taxon>
        <taxon>Betaproteobacteria</taxon>
        <taxon>Burkholderiales</taxon>
        <taxon>Burkholderiaceae</taxon>
        <taxon>Paraburkholderia</taxon>
    </lineage>
</organism>
<keyword evidence="2" id="KW-1185">Reference proteome</keyword>
<sequence>MTSKLVSCQQCGRHLSVRDHCSRRLAALIGVQADAEVPGELPERRPHYL</sequence>